<name>A0A9P4KGI6_9PLEO</name>
<sequence length="186" mass="20716">MQRKLYLDKIEVIHYSLILWVLCDLMLRELQLSCARETITTSNERDDIGLEERSGKTEKRVRSSSPTFREHAGVGAGVFLMFPVEVEKGHKQGPGRSVSCSQRQVAINRSGRTPTQTIGPRCDGMPAATRGRGPALGLDEKGLFYRNPCRLTGEVICKRPQAISAYADLDLESRRVNGEPGLGQWD</sequence>
<comment type="caution">
    <text evidence="2">The sequence shown here is derived from an EMBL/GenBank/DDBJ whole genome shotgun (WGS) entry which is preliminary data.</text>
</comment>
<dbReference type="EMBL" id="ML986587">
    <property type="protein sequence ID" value="KAF2268160.1"/>
    <property type="molecule type" value="Genomic_DNA"/>
</dbReference>
<reference evidence="3" key="1">
    <citation type="journal article" date="2020" name="Stud. Mycol.">
        <title>101 Dothideomycetes genomes: A test case for predicting lifestyles and emergence of pathogens.</title>
        <authorList>
            <person name="Haridas S."/>
            <person name="Albert R."/>
            <person name="Binder M."/>
            <person name="Bloem J."/>
            <person name="LaButti K."/>
            <person name="Salamov A."/>
            <person name="Andreopoulos B."/>
            <person name="Baker S."/>
            <person name="Barry K."/>
            <person name="Bills G."/>
            <person name="Bluhm B."/>
            <person name="Cannon C."/>
            <person name="Castanera R."/>
            <person name="Culley D."/>
            <person name="Daum C."/>
            <person name="Ezra D."/>
            <person name="Gonzalez J."/>
            <person name="Henrissat B."/>
            <person name="Kuo A."/>
            <person name="Liang C."/>
            <person name="Lipzen A."/>
            <person name="Lutzoni F."/>
            <person name="Magnuson J."/>
            <person name="Mondo S."/>
            <person name="Nolan M."/>
            <person name="Ohm R."/>
            <person name="Pangilinan J."/>
            <person name="Park H.-J."/>
            <person name="Ramirez L."/>
            <person name="Alfaro M."/>
            <person name="Sun H."/>
            <person name="Tritt A."/>
            <person name="Yoshinaga Y."/>
            <person name="Zwiers L.-H."/>
            <person name="Turgeon B."/>
            <person name="Goodwin S."/>
            <person name="Spatafora J."/>
            <person name="Crous P."/>
            <person name="Grigoriev I."/>
        </authorList>
    </citation>
    <scope>NUCLEOTIDE SEQUENCE [LARGE SCALE GENOMIC DNA]</scope>
    <source>
        <strain evidence="3">CBS 304.66</strain>
    </source>
</reference>
<gene>
    <name evidence="2" type="ORF">CC78DRAFT_576163</name>
</gene>
<dbReference type="AlphaFoldDB" id="A0A9P4KGI6"/>
<accession>A0A9P4KGI6</accession>
<dbReference type="Proteomes" id="UP000800093">
    <property type="component" value="Unassembled WGS sequence"/>
</dbReference>
<evidence type="ECO:0000256" key="1">
    <source>
        <dbReference type="SAM" id="MobiDB-lite"/>
    </source>
</evidence>
<proteinExistence type="predicted"/>
<organism evidence="2 3">
    <name type="scientific">Lojkania enalia</name>
    <dbReference type="NCBI Taxonomy" id="147567"/>
    <lineage>
        <taxon>Eukaryota</taxon>
        <taxon>Fungi</taxon>
        <taxon>Dikarya</taxon>
        <taxon>Ascomycota</taxon>
        <taxon>Pezizomycotina</taxon>
        <taxon>Dothideomycetes</taxon>
        <taxon>Pleosporomycetidae</taxon>
        <taxon>Pleosporales</taxon>
        <taxon>Pleosporales incertae sedis</taxon>
        <taxon>Lojkania</taxon>
    </lineage>
</organism>
<protein>
    <submittedName>
        <fullName evidence="2">Uncharacterized protein</fullName>
    </submittedName>
</protein>
<feature type="compositionally biased region" description="Basic and acidic residues" evidence="1">
    <location>
        <begin position="46"/>
        <end position="61"/>
    </location>
</feature>
<evidence type="ECO:0000313" key="3">
    <source>
        <dbReference type="Proteomes" id="UP000800093"/>
    </source>
</evidence>
<evidence type="ECO:0000313" key="2">
    <source>
        <dbReference type="EMBL" id="KAF2268160.1"/>
    </source>
</evidence>
<keyword evidence="3" id="KW-1185">Reference proteome</keyword>
<feature type="region of interest" description="Disordered" evidence="1">
    <location>
        <begin position="46"/>
        <end position="67"/>
    </location>
</feature>